<sequence length="251" mass="29525">MRRAIVVPDQHAPIHSESAVKVVLKAIEFVKPDIFINLGDVGEWESVSAWQYKRRKRPPIEYQLKEMVEEIKKVNKFIDRFDKVLEKVSCKEKYILAGNHDEWLDAWVEENPYLDQYTFRNACKWDERGYDYKVWNEVLKLGKLNFIHGAYTTVNHAKKHLDQYGANIVYGHVHDIQRYSHTKLDDDGIAAWSMGCLKDMSAEKNRWLKGRLHNWNHAFGIVTWFDDDLFQLETIEIVKGKCSVWGKIIKG</sequence>
<evidence type="ECO:0000313" key="2">
    <source>
        <dbReference type="EMBL" id="SVC22733.1"/>
    </source>
</evidence>
<protein>
    <recommendedName>
        <fullName evidence="1">Calcineurin-like phosphoesterase domain-containing protein</fullName>
    </recommendedName>
</protein>
<dbReference type="Gene3D" id="3.60.21.10">
    <property type="match status" value="1"/>
</dbReference>
<dbReference type="InterPro" id="IPR029052">
    <property type="entry name" value="Metallo-depent_PP-like"/>
</dbReference>
<dbReference type="GO" id="GO:0016787">
    <property type="term" value="F:hydrolase activity"/>
    <property type="evidence" value="ECO:0007669"/>
    <property type="project" value="InterPro"/>
</dbReference>
<accession>A0A382KH24</accession>
<organism evidence="2">
    <name type="scientific">marine metagenome</name>
    <dbReference type="NCBI Taxonomy" id="408172"/>
    <lineage>
        <taxon>unclassified sequences</taxon>
        <taxon>metagenomes</taxon>
        <taxon>ecological metagenomes</taxon>
    </lineage>
</organism>
<reference evidence="2" key="1">
    <citation type="submission" date="2018-05" db="EMBL/GenBank/DDBJ databases">
        <authorList>
            <person name="Lanie J.A."/>
            <person name="Ng W.-L."/>
            <person name="Kazmierczak K.M."/>
            <person name="Andrzejewski T.M."/>
            <person name="Davidsen T.M."/>
            <person name="Wayne K.J."/>
            <person name="Tettelin H."/>
            <person name="Glass J.I."/>
            <person name="Rusch D."/>
            <person name="Podicherti R."/>
            <person name="Tsui H.-C.T."/>
            <person name="Winkler M.E."/>
        </authorList>
    </citation>
    <scope>NUCLEOTIDE SEQUENCE</scope>
</reference>
<dbReference type="EMBL" id="UINC01080101">
    <property type="protein sequence ID" value="SVC22733.1"/>
    <property type="molecule type" value="Genomic_DNA"/>
</dbReference>
<gene>
    <name evidence="2" type="ORF">METZ01_LOCUS275587</name>
</gene>
<feature type="domain" description="Calcineurin-like phosphoesterase" evidence="1">
    <location>
        <begin position="18"/>
        <end position="157"/>
    </location>
</feature>
<dbReference type="AlphaFoldDB" id="A0A382KH24"/>
<proteinExistence type="predicted"/>
<dbReference type="SUPFAM" id="SSF56300">
    <property type="entry name" value="Metallo-dependent phosphatases"/>
    <property type="match status" value="1"/>
</dbReference>
<evidence type="ECO:0000259" key="1">
    <source>
        <dbReference type="Pfam" id="PF00149"/>
    </source>
</evidence>
<dbReference type="Pfam" id="PF00149">
    <property type="entry name" value="Metallophos"/>
    <property type="match status" value="1"/>
</dbReference>
<name>A0A382KH24_9ZZZZ</name>
<dbReference type="InterPro" id="IPR004843">
    <property type="entry name" value="Calcineurin-like_PHP"/>
</dbReference>